<dbReference type="PANTHER" id="PTHR16184:SF6">
    <property type="entry name" value="ELONGATOR COMPLEX PROTEIN 6"/>
    <property type="match status" value="1"/>
</dbReference>
<dbReference type="Gene3D" id="3.40.50.300">
    <property type="entry name" value="P-loop containing nucleotide triphosphate hydrolases"/>
    <property type="match status" value="1"/>
</dbReference>
<evidence type="ECO:0000256" key="3">
    <source>
        <dbReference type="ARBA" id="ARBA00020263"/>
    </source>
</evidence>
<comment type="pathway">
    <text evidence="1">tRNA modification; 5-methoxycarbonylmethyl-2-thiouridine-tRNA biosynthesis.</text>
</comment>
<name>A0A6A4VH74_AMPAM</name>
<comment type="caution">
    <text evidence="4">The sequence shown here is derived from an EMBL/GenBank/DDBJ whole genome shotgun (WGS) entry which is preliminary data.</text>
</comment>
<dbReference type="PANTHER" id="PTHR16184">
    <property type="entry name" value="ELONGATOR COMPLEX PROTEIN 6"/>
    <property type="match status" value="1"/>
</dbReference>
<dbReference type="UniPathway" id="UPA00988"/>
<evidence type="ECO:0000256" key="1">
    <source>
        <dbReference type="ARBA" id="ARBA00005043"/>
    </source>
</evidence>
<dbReference type="Proteomes" id="UP000440578">
    <property type="component" value="Unassembled WGS sequence"/>
</dbReference>
<evidence type="ECO:0000313" key="7">
    <source>
        <dbReference type="Proteomes" id="UP000440578"/>
    </source>
</evidence>
<dbReference type="EMBL" id="VIIS01002013">
    <property type="protein sequence ID" value="KAF0289698.1"/>
    <property type="molecule type" value="Genomic_DNA"/>
</dbReference>
<keyword evidence="7" id="KW-1185">Reference proteome</keyword>
<dbReference type="InterPro" id="IPR027417">
    <property type="entry name" value="P-loop_NTPase"/>
</dbReference>
<comment type="similarity">
    <text evidence="2">Belongs to the ELP6 family.</text>
</comment>
<evidence type="ECO:0000313" key="4">
    <source>
        <dbReference type="EMBL" id="KAF0289698.1"/>
    </source>
</evidence>
<evidence type="ECO:0000256" key="2">
    <source>
        <dbReference type="ARBA" id="ARBA00008837"/>
    </source>
</evidence>
<proteinExistence type="inferred from homology"/>
<dbReference type="OrthoDB" id="9995306at2759"/>
<dbReference type="EMBL" id="VIIS01000280">
    <property type="protein sequence ID" value="KAF0310944.1"/>
    <property type="molecule type" value="Genomic_DNA"/>
</dbReference>
<reference evidence="4 7" key="1">
    <citation type="submission" date="2019-07" db="EMBL/GenBank/DDBJ databases">
        <title>Draft genome assembly of a fouling barnacle, Amphibalanus amphitrite (Darwin, 1854): The first reference genome for Thecostraca.</title>
        <authorList>
            <person name="Kim W."/>
        </authorList>
    </citation>
    <scope>NUCLEOTIDE SEQUENCE [LARGE SCALE GENOMIC DNA]</scope>
    <source>
        <strain evidence="4">SNU_AA5</strain>
        <tissue evidence="4">Soma without cirri and trophi</tissue>
    </source>
</reference>
<dbReference type="AlphaFoldDB" id="A0A6A4VH74"/>
<evidence type="ECO:0000313" key="5">
    <source>
        <dbReference type="EMBL" id="KAF0295520.1"/>
    </source>
</evidence>
<gene>
    <name evidence="4" type="primary">elp6_1</name>
    <name evidence="5" type="synonym">elp6_0</name>
    <name evidence="6" type="synonym">elp6_2</name>
    <name evidence="5" type="ORF">FJT64_006961</name>
    <name evidence="4" type="ORF">FJT64_012082</name>
    <name evidence="6" type="ORF">FJT64_018201</name>
</gene>
<dbReference type="EMBL" id="VIIS01001614">
    <property type="protein sequence ID" value="KAF0295520.1"/>
    <property type="molecule type" value="Genomic_DNA"/>
</dbReference>
<dbReference type="Pfam" id="PF09807">
    <property type="entry name" value="ELP6"/>
    <property type="match status" value="1"/>
</dbReference>
<evidence type="ECO:0000313" key="6">
    <source>
        <dbReference type="EMBL" id="KAF0310944.1"/>
    </source>
</evidence>
<dbReference type="InterPro" id="IPR018627">
    <property type="entry name" value="ELP6"/>
</dbReference>
<dbReference type="GO" id="GO:0033588">
    <property type="term" value="C:elongator holoenzyme complex"/>
    <property type="evidence" value="ECO:0007669"/>
    <property type="project" value="InterPro"/>
</dbReference>
<organism evidence="4 7">
    <name type="scientific">Amphibalanus amphitrite</name>
    <name type="common">Striped barnacle</name>
    <name type="synonym">Balanus amphitrite</name>
    <dbReference type="NCBI Taxonomy" id="1232801"/>
    <lineage>
        <taxon>Eukaryota</taxon>
        <taxon>Metazoa</taxon>
        <taxon>Ecdysozoa</taxon>
        <taxon>Arthropoda</taxon>
        <taxon>Crustacea</taxon>
        <taxon>Multicrustacea</taxon>
        <taxon>Cirripedia</taxon>
        <taxon>Thoracica</taxon>
        <taxon>Thoracicalcarea</taxon>
        <taxon>Balanomorpha</taxon>
        <taxon>Balanoidea</taxon>
        <taxon>Balanidae</taxon>
        <taxon>Amphibalaninae</taxon>
        <taxon>Amphibalanus</taxon>
    </lineage>
</organism>
<accession>A0A6A4VH74</accession>
<dbReference type="GO" id="GO:0002098">
    <property type="term" value="P:tRNA wobble uridine modification"/>
    <property type="evidence" value="ECO:0007669"/>
    <property type="project" value="InterPro"/>
</dbReference>
<sequence>MFTDLVDLLHTDTVQGHFLAVTEQPPADASFVLCHLINRALRAGGAVRVLALDKPPAHYRHLCAKCGADVRQAEAAGALTFVDGAQLTARALRSDSGALTAGGPLPVRAVFDQLTGSADRSASLLVLDDLSALAALGCRPADLLLLVHNLQRWCRRRDAALATLTSRDADDRTLCQLAAAVAGSADLAVTVRGLSSGHCAEVTGELELRRPGEAALLRQFKAEDRNVRVFAAGTSRAVL</sequence>
<protein>
    <recommendedName>
        <fullName evidence="3">Elongator complex protein 6</fullName>
    </recommendedName>
</protein>